<proteinExistence type="predicted"/>
<evidence type="ECO:0000313" key="3">
    <source>
        <dbReference type="Proteomes" id="UP000631576"/>
    </source>
</evidence>
<organism evidence="2 3">
    <name type="scientific">Ruminococcus hominis</name>
    <dbReference type="NCBI Taxonomy" id="2763065"/>
    <lineage>
        <taxon>Bacteria</taxon>
        <taxon>Bacillati</taxon>
        <taxon>Bacillota</taxon>
        <taxon>Clostridia</taxon>
        <taxon>Eubacteriales</taxon>
        <taxon>Oscillospiraceae</taxon>
        <taxon>Ruminococcus</taxon>
    </lineage>
</organism>
<dbReference type="Proteomes" id="UP000631576">
    <property type="component" value="Unassembled WGS sequence"/>
</dbReference>
<feature type="domain" description="AbiEi antitoxin N-terminal" evidence="1">
    <location>
        <begin position="10"/>
        <end position="52"/>
    </location>
</feature>
<keyword evidence="3" id="KW-1185">Reference proteome</keyword>
<sequence>MDYIEEIKCIARNSGGYVRTSQIEELGISRPMIKRYKESGLLEQVSRGIYSVTNEILDEYVVLQKHCNKAIFSYGTALYLWGMSDRTPHIFDITVPQGTHTSHLKKVNEDLRFHYVKSDFYEIGITQTISPQGGNVFLYDKERCICDLVRNKDKIEMQLYSQAIKEYFKGKSNQRKLLKYSKIFNVEDKVRVYMEVLM</sequence>
<dbReference type="EMBL" id="JACOPE010000001">
    <property type="protein sequence ID" value="MBC5682315.1"/>
    <property type="molecule type" value="Genomic_DNA"/>
</dbReference>
<reference evidence="2 3" key="1">
    <citation type="submission" date="2020-08" db="EMBL/GenBank/DDBJ databases">
        <title>Genome public.</title>
        <authorList>
            <person name="Liu C."/>
            <person name="Sun Q."/>
        </authorList>
    </citation>
    <scope>NUCLEOTIDE SEQUENCE [LARGE SCALE GENOMIC DNA]</scope>
    <source>
        <strain evidence="2 3">NSJ-13</strain>
    </source>
</reference>
<evidence type="ECO:0000313" key="2">
    <source>
        <dbReference type="EMBL" id="MBC5682315.1"/>
    </source>
</evidence>
<dbReference type="InterPro" id="IPR025159">
    <property type="entry name" value="AbiEi_N"/>
</dbReference>
<comment type="caution">
    <text evidence="2">The sequence shown here is derived from an EMBL/GenBank/DDBJ whole genome shotgun (WGS) entry which is preliminary data.</text>
</comment>
<accession>A0ABR7G5Y1</accession>
<protein>
    <submittedName>
        <fullName evidence="2">Type IV toxin-antitoxin system AbiEi family antitoxin domain-containing protein</fullName>
    </submittedName>
</protein>
<evidence type="ECO:0000259" key="1">
    <source>
        <dbReference type="Pfam" id="PF13338"/>
    </source>
</evidence>
<dbReference type="RefSeq" id="WP_117990966.1">
    <property type="nucleotide sequence ID" value="NZ_JACOPE010000001.1"/>
</dbReference>
<dbReference type="Pfam" id="PF13338">
    <property type="entry name" value="AbiEi_4"/>
    <property type="match status" value="1"/>
</dbReference>
<name>A0ABR7G5Y1_9FIRM</name>
<gene>
    <name evidence="2" type="ORF">H8S40_01745</name>
</gene>